<evidence type="ECO:0000256" key="3">
    <source>
        <dbReference type="ARBA" id="ARBA00022989"/>
    </source>
</evidence>
<dbReference type="SFLD" id="SFLDS00052">
    <property type="entry name" value="Ferric_Reductase_Domain"/>
    <property type="match status" value="1"/>
</dbReference>
<evidence type="ECO:0000256" key="7">
    <source>
        <dbReference type="SAM" id="Phobius"/>
    </source>
</evidence>
<dbReference type="GO" id="GO:0006811">
    <property type="term" value="P:monoatomic ion transport"/>
    <property type="evidence" value="ECO:0007669"/>
    <property type="project" value="UniProtKB-KW"/>
</dbReference>
<feature type="domain" description="FAD-binding FR-type" evidence="8">
    <location>
        <begin position="309"/>
        <end position="441"/>
    </location>
</feature>
<feature type="transmembrane region" description="Helical" evidence="7">
    <location>
        <begin position="65"/>
        <end position="86"/>
    </location>
</feature>
<dbReference type="PANTHER" id="PTHR11972:SF69">
    <property type="entry name" value="FERRIC REDUCTION OXIDASE 6-RELATED"/>
    <property type="match status" value="1"/>
</dbReference>
<dbReference type="InterPro" id="IPR013121">
    <property type="entry name" value="Fe_red_NAD-bd_6"/>
</dbReference>
<dbReference type="RefSeq" id="XP_016608330.1">
    <property type="nucleotide sequence ID" value="XM_016752854.1"/>
</dbReference>
<dbReference type="Gene3D" id="3.40.50.80">
    <property type="entry name" value="Nucleotide-binding domain of ferredoxin-NADP reductase (FNR) module"/>
    <property type="match status" value="1"/>
</dbReference>
<comment type="subcellular location">
    <subcellularLocation>
        <location evidence="1">Membrane</location>
        <topology evidence="1">Multi-pass membrane protein</topology>
    </subcellularLocation>
</comment>
<dbReference type="GO" id="GO:0005886">
    <property type="term" value="C:plasma membrane"/>
    <property type="evidence" value="ECO:0007669"/>
    <property type="project" value="TreeGrafter"/>
</dbReference>
<feature type="transmembrane region" description="Helical" evidence="7">
    <location>
        <begin position="193"/>
        <end position="216"/>
    </location>
</feature>
<dbReference type="OMA" id="TRNWVWS"/>
<dbReference type="InterPro" id="IPR013130">
    <property type="entry name" value="Fe3_Rdtase_TM_dom"/>
</dbReference>
<feature type="transmembrane region" description="Helical" evidence="7">
    <location>
        <begin position="268"/>
        <end position="286"/>
    </location>
</feature>
<evidence type="ECO:0000313" key="9">
    <source>
        <dbReference type="EMBL" id="KND00291.1"/>
    </source>
</evidence>
<gene>
    <name evidence="9" type="ORF">SPPG_04620</name>
</gene>
<dbReference type="SUPFAM" id="SSF52343">
    <property type="entry name" value="Ferredoxin reductase-like, C-terminal NADP-linked domain"/>
    <property type="match status" value="1"/>
</dbReference>
<dbReference type="InterPro" id="IPR050369">
    <property type="entry name" value="RBOH/FRE"/>
</dbReference>
<dbReference type="InParanoid" id="A0A0L0HFM5"/>
<evidence type="ECO:0000259" key="8">
    <source>
        <dbReference type="PROSITE" id="PS51384"/>
    </source>
</evidence>
<dbReference type="eggNOG" id="KOG0039">
    <property type="taxonomic scope" value="Eukaryota"/>
</dbReference>
<reference evidence="9 10" key="1">
    <citation type="submission" date="2009-08" db="EMBL/GenBank/DDBJ databases">
        <title>The Genome Sequence of Spizellomyces punctatus strain DAOM BR117.</title>
        <authorList>
            <consortium name="The Broad Institute Genome Sequencing Platform"/>
            <person name="Russ C."/>
            <person name="Cuomo C."/>
            <person name="Shea T."/>
            <person name="Young S.K."/>
            <person name="Zeng Q."/>
            <person name="Koehrsen M."/>
            <person name="Haas B."/>
            <person name="Borodovsky M."/>
            <person name="Guigo R."/>
            <person name="Alvarado L."/>
            <person name="Berlin A."/>
            <person name="Bochicchio J."/>
            <person name="Borenstein D."/>
            <person name="Chapman S."/>
            <person name="Chen Z."/>
            <person name="Engels R."/>
            <person name="Freedman E."/>
            <person name="Gellesch M."/>
            <person name="Goldberg J."/>
            <person name="Griggs A."/>
            <person name="Gujja S."/>
            <person name="Heiman D."/>
            <person name="Hepburn T."/>
            <person name="Howarth C."/>
            <person name="Jen D."/>
            <person name="Larson L."/>
            <person name="Lewis B."/>
            <person name="Mehta T."/>
            <person name="Park D."/>
            <person name="Pearson M."/>
            <person name="Roberts A."/>
            <person name="Saif S."/>
            <person name="Shenoy N."/>
            <person name="Sisk P."/>
            <person name="Stolte C."/>
            <person name="Sykes S."/>
            <person name="Thomson T."/>
            <person name="Walk T."/>
            <person name="White J."/>
            <person name="Yandava C."/>
            <person name="Burger G."/>
            <person name="Gray M.W."/>
            <person name="Holland P.W.H."/>
            <person name="King N."/>
            <person name="Lang F.B.F."/>
            <person name="Roger A.J."/>
            <person name="Ruiz-Trillo I."/>
            <person name="Lander E."/>
            <person name="Nusbaum C."/>
        </authorList>
    </citation>
    <scope>NUCLEOTIDE SEQUENCE [LARGE SCALE GENOMIC DNA]</scope>
    <source>
        <strain evidence="9 10">DAOM BR117</strain>
    </source>
</reference>
<evidence type="ECO:0000256" key="2">
    <source>
        <dbReference type="ARBA" id="ARBA00022692"/>
    </source>
</evidence>
<keyword evidence="6 7" id="KW-0472">Membrane</keyword>
<keyword evidence="5" id="KW-0813">Transport</keyword>
<protein>
    <recommendedName>
        <fullName evidence="8">FAD-binding FR-type domain-containing protein</fullName>
    </recommendedName>
</protein>
<dbReference type="Pfam" id="PF08030">
    <property type="entry name" value="NAD_binding_6"/>
    <property type="match status" value="1"/>
</dbReference>
<accession>A0A0L0HFM5</accession>
<organism evidence="9 10">
    <name type="scientific">Spizellomyces punctatus (strain DAOM BR117)</name>
    <dbReference type="NCBI Taxonomy" id="645134"/>
    <lineage>
        <taxon>Eukaryota</taxon>
        <taxon>Fungi</taxon>
        <taxon>Fungi incertae sedis</taxon>
        <taxon>Chytridiomycota</taxon>
        <taxon>Chytridiomycota incertae sedis</taxon>
        <taxon>Chytridiomycetes</taxon>
        <taxon>Spizellomycetales</taxon>
        <taxon>Spizellomycetaceae</taxon>
        <taxon>Spizellomyces</taxon>
    </lineage>
</organism>
<dbReference type="GeneID" id="27688058"/>
<dbReference type="EMBL" id="KQ257456">
    <property type="protein sequence ID" value="KND00291.1"/>
    <property type="molecule type" value="Genomic_DNA"/>
</dbReference>
<evidence type="ECO:0000256" key="1">
    <source>
        <dbReference type="ARBA" id="ARBA00004141"/>
    </source>
</evidence>
<feature type="transmembrane region" description="Helical" evidence="7">
    <location>
        <begin position="236"/>
        <end position="256"/>
    </location>
</feature>
<feature type="transmembrane region" description="Helical" evidence="7">
    <location>
        <begin position="107"/>
        <end position="129"/>
    </location>
</feature>
<dbReference type="GO" id="GO:0016491">
    <property type="term" value="F:oxidoreductase activity"/>
    <property type="evidence" value="ECO:0007669"/>
    <property type="project" value="UniProtKB-KW"/>
</dbReference>
<dbReference type="InterPro" id="IPR017927">
    <property type="entry name" value="FAD-bd_FR_type"/>
</dbReference>
<proteinExistence type="predicted"/>
<dbReference type="AlphaFoldDB" id="A0A0L0HFM5"/>
<evidence type="ECO:0000313" key="10">
    <source>
        <dbReference type="Proteomes" id="UP000053201"/>
    </source>
</evidence>
<keyword evidence="3 7" id="KW-1133">Transmembrane helix</keyword>
<name>A0A0L0HFM5_SPIPD</name>
<feature type="transmembrane region" description="Helical" evidence="7">
    <location>
        <begin position="20"/>
        <end position="40"/>
    </location>
</feature>
<dbReference type="STRING" id="645134.A0A0L0HFM5"/>
<dbReference type="SFLD" id="SFLDG01168">
    <property type="entry name" value="Ferric_reductase_subgroup_(FRE"/>
    <property type="match status" value="1"/>
</dbReference>
<dbReference type="OrthoDB" id="167398at2759"/>
<dbReference type="Proteomes" id="UP000053201">
    <property type="component" value="Unassembled WGS sequence"/>
</dbReference>
<dbReference type="InterPro" id="IPR039261">
    <property type="entry name" value="FNR_nucleotide-bd"/>
</dbReference>
<evidence type="ECO:0000256" key="6">
    <source>
        <dbReference type="ARBA" id="ARBA00023136"/>
    </source>
</evidence>
<evidence type="ECO:0000256" key="5">
    <source>
        <dbReference type="ARBA" id="ARBA00023065"/>
    </source>
</evidence>
<dbReference type="Pfam" id="PF01794">
    <property type="entry name" value="Ferric_reduct"/>
    <property type="match status" value="1"/>
</dbReference>
<dbReference type="CDD" id="cd06186">
    <property type="entry name" value="NOX_Duox_like_FAD_NADP"/>
    <property type="match status" value="1"/>
</dbReference>
<dbReference type="PROSITE" id="PS51384">
    <property type="entry name" value="FAD_FR"/>
    <property type="match status" value="1"/>
</dbReference>
<dbReference type="PANTHER" id="PTHR11972">
    <property type="entry name" value="NADPH OXIDASE"/>
    <property type="match status" value="1"/>
</dbReference>
<keyword evidence="2 7" id="KW-0812">Transmembrane</keyword>
<keyword evidence="5" id="KW-0406">Ion transport</keyword>
<keyword evidence="4" id="KW-0560">Oxidoreductase</keyword>
<keyword evidence="10" id="KW-1185">Reference proteome</keyword>
<evidence type="ECO:0000256" key="4">
    <source>
        <dbReference type="ARBA" id="ARBA00023002"/>
    </source>
</evidence>
<sequence length="611" mass="68198">MASPSDSRKDTFRFKTMHIAIFTAATVLPGSLLVSAYVMFKGGKCWSQVCPEKEHLNTEMRNSLVAFYGWLAVVAVVFALAQRTSWGHGHSWKHRYISLSRRTKWSYAEIIVWLLVLGHQLFQFCYWYTQYHSRSSSSSPTQRMWRATYKAIAFNAGIQLSLTLLPTSRNGLLSTLFGIGYDHSLSFHRWSGALTVLLAGAHVGAFAAYCLARSGWAQFWKTTLLIGASHERIASYRGWLGPVGLVALLLFLWVSLNSFESIRRTRFNWFWFNHFAVLGAILLSFVHASPMLYYALPTLTLYIIDSCVRVFNRRRAYNVTSLTMEDCGYVRLDIADCHIPAAPGQWVSICVPAVSNVEWHPFTVANSSPPRRRGGPPEMEYLLARSTPVAPGLSLIIKPQAHDASWTQSLVRTWQENTDPESGTPNIQVYIDGPHGNLPPRFLRSDHVLIVVGGSGIPGGLAIARSILENPPPRIQKIHFWWTCRAPNASQLSLYQDLLAHPRATSLLVPRLVITNPKTGTRRLSVASIFSQLDTRPGEIVSVYGCGPVGLMDDIRNEVGRLGRVVGDGFETSSDGGSDVDGNVEMDPEWGRAGRIRRGVRVLLHIEGYGR</sequence>
<dbReference type="VEuPathDB" id="FungiDB:SPPG_04620"/>